<dbReference type="Proteomes" id="UP000223777">
    <property type="component" value="Unassembled WGS sequence"/>
</dbReference>
<dbReference type="SUPFAM" id="SSF89447">
    <property type="entry name" value="AbrB/MazE/MraZ-like"/>
    <property type="match status" value="1"/>
</dbReference>
<dbReference type="PANTHER" id="PTHR36432">
    <property type="match status" value="1"/>
</dbReference>
<dbReference type="InterPro" id="IPR040678">
    <property type="entry name" value="AbrB_C"/>
</dbReference>
<dbReference type="EMBL" id="NUIL01000042">
    <property type="protein sequence ID" value="PGO23366.1"/>
    <property type="molecule type" value="Genomic_DNA"/>
</dbReference>
<evidence type="ECO:0000259" key="1">
    <source>
        <dbReference type="Pfam" id="PF18277"/>
    </source>
</evidence>
<comment type="caution">
    <text evidence="2">The sequence shown here is derived from an EMBL/GenBank/DDBJ whole genome shotgun (WGS) entry which is preliminary data.</text>
</comment>
<dbReference type="Pfam" id="PF18277">
    <property type="entry name" value="AbrB_C"/>
    <property type="match status" value="1"/>
</dbReference>
<evidence type="ECO:0000313" key="2">
    <source>
        <dbReference type="EMBL" id="PGO23366.1"/>
    </source>
</evidence>
<name>A0A2B9PL14_BACCE</name>
<sequence>MKFTGIIRHVDEKGRIGIPTELRNIIGMQEDAVPIEFFVKDEMLVLQRYRESCAITGKISRRNISLANGQIKVHPKKVKQLIKQLKEYLGKID</sequence>
<gene>
    <name evidence="2" type="ORF">CN984_23535</name>
</gene>
<evidence type="ECO:0000313" key="3">
    <source>
        <dbReference type="Proteomes" id="UP000223777"/>
    </source>
</evidence>
<dbReference type="Gene3D" id="2.10.260.10">
    <property type="match status" value="1"/>
</dbReference>
<protein>
    <submittedName>
        <fullName evidence="2">AbrB family transcriptional regulator</fullName>
    </submittedName>
</protein>
<dbReference type="InterPro" id="IPR037914">
    <property type="entry name" value="SpoVT-AbrB_sf"/>
</dbReference>
<organism evidence="2 3">
    <name type="scientific">Bacillus cereus</name>
    <dbReference type="NCBI Taxonomy" id="1396"/>
    <lineage>
        <taxon>Bacteria</taxon>
        <taxon>Bacillati</taxon>
        <taxon>Bacillota</taxon>
        <taxon>Bacilli</taxon>
        <taxon>Bacillales</taxon>
        <taxon>Bacillaceae</taxon>
        <taxon>Bacillus</taxon>
        <taxon>Bacillus cereus group</taxon>
    </lineage>
</organism>
<dbReference type="AlphaFoldDB" id="A0A2B9PL14"/>
<accession>A0A2B9PL14</accession>
<dbReference type="InterPro" id="IPR052731">
    <property type="entry name" value="B_subtilis_Trans_State_Reg"/>
</dbReference>
<dbReference type="PANTHER" id="PTHR36432:SF4">
    <property type="entry name" value="TRANSITION STATE REGULATOR ABH-RELATED"/>
    <property type="match status" value="1"/>
</dbReference>
<feature type="domain" description="AbrB C-terminal" evidence="1">
    <location>
        <begin position="53"/>
        <end position="87"/>
    </location>
</feature>
<proteinExistence type="predicted"/>
<reference evidence="2 3" key="1">
    <citation type="submission" date="2017-09" db="EMBL/GenBank/DDBJ databases">
        <title>Large-scale bioinformatics analysis of Bacillus genomes uncovers conserved roles of natural products in bacterial physiology.</title>
        <authorList>
            <consortium name="Agbiome Team Llc"/>
            <person name="Bleich R.M."/>
            <person name="Grubbs K.J."/>
            <person name="Santa Maria K.C."/>
            <person name="Allen S.E."/>
            <person name="Farag S."/>
            <person name="Shank E.A."/>
            <person name="Bowers A."/>
        </authorList>
    </citation>
    <scope>NUCLEOTIDE SEQUENCE [LARGE SCALE GENOMIC DNA]</scope>
    <source>
        <strain evidence="2 3">AFS050027</strain>
    </source>
</reference>